<dbReference type="Pfam" id="PF00005">
    <property type="entry name" value="ABC_tran"/>
    <property type="match status" value="1"/>
</dbReference>
<dbReference type="PROSITE" id="PS00211">
    <property type="entry name" value="ABC_TRANSPORTER_1"/>
    <property type="match status" value="1"/>
</dbReference>
<dbReference type="Proteomes" id="UP001321498">
    <property type="component" value="Chromosome"/>
</dbReference>
<dbReference type="PANTHER" id="PTHR43394">
    <property type="entry name" value="ATP-DEPENDENT PERMEASE MDL1, MITOCHONDRIAL"/>
    <property type="match status" value="1"/>
</dbReference>
<reference evidence="3" key="1">
    <citation type="journal article" date="2019" name="Int. J. Syst. Evol. Microbiol.">
        <title>The Global Catalogue of Microorganisms (GCM) 10K type strain sequencing project: providing services to taxonomists for standard genome sequencing and annotation.</title>
        <authorList>
            <consortium name="The Broad Institute Genomics Platform"/>
            <consortium name="The Broad Institute Genome Sequencing Center for Infectious Disease"/>
            <person name="Wu L."/>
            <person name="Ma J."/>
        </authorList>
    </citation>
    <scope>NUCLEOTIDE SEQUENCE [LARGE SCALE GENOMIC DNA]</scope>
    <source>
        <strain evidence="3">NBRC 108725</strain>
    </source>
</reference>
<dbReference type="PROSITE" id="PS50893">
    <property type="entry name" value="ABC_TRANSPORTER_2"/>
    <property type="match status" value="1"/>
</dbReference>
<feature type="domain" description="ABC transporter" evidence="1">
    <location>
        <begin position="18"/>
        <end position="265"/>
    </location>
</feature>
<protein>
    <recommendedName>
        <fullName evidence="1">ABC transporter domain-containing protein</fullName>
    </recommendedName>
</protein>
<dbReference type="Gene3D" id="3.40.50.300">
    <property type="entry name" value="P-loop containing nucleotide triphosphate hydrolases"/>
    <property type="match status" value="1"/>
</dbReference>
<dbReference type="InterPro" id="IPR003439">
    <property type="entry name" value="ABC_transporter-like_ATP-bd"/>
</dbReference>
<evidence type="ECO:0000313" key="2">
    <source>
        <dbReference type="EMBL" id="BDZ44412.1"/>
    </source>
</evidence>
<organism evidence="2 3">
    <name type="scientific">Naasia aerilata</name>
    <dbReference type="NCBI Taxonomy" id="1162966"/>
    <lineage>
        <taxon>Bacteria</taxon>
        <taxon>Bacillati</taxon>
        <taxon>Actinomycetota</taxon>
        <taxon>Actinomycetes</taxon>
        <taxon>Micrococcales</taxon>
        <taxon>Microbacteriaceae</taxon>
        <taxon>Naasia</taxon>
    </lineage>
</organism>
<evidence type="ECO:0000313" key="3">
    <source>
        <dbReference type="Proteomes" id="UP001321498"/>
    </source>
</evidence>
<name>A0ABM8G8H6_9MICO</name>
<dbReference type="InterPro" id="IPR017871">
    <property type="entry name" value="ABC_transporter-like_CS"/>
</dbReference>
<sequence length="280" mass="29683">MATLTGGLVGARRILGVLRVQPLVRDDGTAPAPPPGADLHDEASGLTVRAGRLTAVLAEHPDESAALADRLGRYDDDGSGGTVLWGGVDHSTVPLAEVRRRIVVSGATPQLFSGPLLDGLTMRPARNGDRDEALRAAGAAVETASAGDILDARPAGWDDIVDERGRSFSGGERQRLSLARALLTEAEILVLVEPTSAVDARTEQLIGERLAEARRDRTTVVVTSSPLLLRHASSVALVLDGRVVAEGRHEELLGRTDELGRRYRGLVLRGEEAQDAASRR</sequence>
<dbReference type="InterPro" id="IPR039421">
    <property type="entry name" value="Type_1_exporter"/>
</dbReference>
<keyword evidence="3" id="KW-1185">Reference proteome</keyword>
<accession>A0ABM8G8H6</accession>
<dbReference type="InterPro" id="IPR027417">
    <property type="entry name" value="P-loop_NTPase"/>
</dbReference>
<dbReference type="EMBL" id="AP027731">
    <property type="protein sequence ID" value="BDZ44412.1"/>
    <property type="molecule type" value="Genomic_DNA"/>
</dbReference>
<dbReference type="PANTHER" id="PTHR43394:SF1">
    <property type="entry name" value="ATP-BINDING CASSETTE SUB-FAMILY B MEMBER 10, MITOCHONDRIAL"/>
    <property type="match status" value="1"/>
</dbReference>
<dbReference type="RefSeq" id="WP_286277871.1">
    <property type="nucleotide sequence ID" value="NZ_AP027731.1"/>
</dbReference>
<proteinExistence type="predicted"/>
<dbReference type="SUPFAM" id="SSF52540">
    <property type="entry name" value="P-loop containing nucleoside triphosphate hydrolases"/>
    <property type="match status" value="1"/>
</dbReference>
<evidence type="ECO:0000259" key="1">
    <source>
        <dbReference type="PROSITE" id="PS50893"/>
    </source>
</evidence>
<gene>
    <name evidence="2" type="ORF">GCM10025866_03210</name>
</gene>